<dbReference type="PANTHER" id="PTHR43179">
    <property type="entry name" value="RHAMNOSYLTRANSFERASE WBBL"/>
    <property type="match status" value="1"/>
</dbReference>
<evidence type="ECO:0000256" key="3">
    <source>
        <dbReference type="ARBA" id="ARBA00022676"/>
    </source>
</evidence>
<keyword evidence="4 7" id="KW-0808">Transferase</keyword>
<gene>
    <name evidence="7" type="ORF">AU252_18320</name>
</gene>
<dbReference type="PANTHER" id="PTHR43179:SF12">
    <property type="entry name" value="GALACTOFURANOSYLTRANSFERASE GLFT2"/>
    <property type="match status" value="1"/>
</dbReference>
<name>A0A0U3GUP4_9MICC</name>
<keyword evidence="3" id="KW-0328">Glycosyltransferase</keyword>
<accession>A0A0U3GUP4</accession>
<reference evidence="7 8" key="1">
    <citation type="submission" date="2015-12" db="EMBL/GenBank/DDBJ databases">
        <authorList>
            <person name="Shamseldin A."/>
            <person name="Moawad H."/>
            <person name="Abd El-Rahim W.M."/>
            <person name="Sadowsky M.J."/>
        </authorList>
    </citation>
    <scope>NUCLEOTIDE SEQUENCE [LARGE SCALE GENOMIC DNA]</scope>
    <source>
        <strain evidence="7 8">Ar51</strain>
    </source>
</reference>
<feature type="domain" description="Galactofuranosyltransferase GlfT2 N-terminal" evidence="5">
    <location>
        <begin position="68"/>
        <end position="179"/>
    </location>
</feature>
<evidence type="ECO:0000256" key="4">
    <source>
        <dbReference type="ARBA" id="ARBA00022679"/>
    </source>
</evidence>
<evidence type="ECO:0000313" key="7">
    <source>
        <dbReference type="EMBL" id="ALV42870.1"/>
    </source>
</evidence>
<evidence type="ECO:0000259" key="5">
    <source>
        <dbReference type="Pfam" id="PF17994"/>
    </source>
</evidence>
<comment type="similarity">
    <text evidence="2">Belongs to the glycosyltransferase 2 family.</text>
</comment>
<dbReference type="InterPro" id="IPR045699">
    <property type="entry name" value="GlfT2_C"/>
</dbReference>
<dbReference type="KEGG" id="psul:AU252_18320"/>
<dbReference type="GO" id="GO:0016757">
    <property type="term" value="F:glycosyltransferase activity"/>
    <property type="evidence" value="ECO:0007669"/>
    <property type="project" value="UniProtKB-KW"/>
</dbReference>
<protein>
    <submittedName>
        <fullName evidence="7">Glycosyl transferase</fullName>
    </submittedName>
</protein>
<dbReference type="AlphaFoldDB" id="A0A0U3GUP4"/>
<dbReference type="Pfam" id="PF17994">
    <property type="entry name" value="Glft2_N"/>
    <property type="match status" value="1"/>
</dbReference>
<feature type="domain" description="Galactofuranosyltransferase-2 C-terminal" evidence="6">
    <location>
        <begin position="457"/>
        <end position="652"/>
    </location>
</feature>
<dbReference type="STRING" id="121292.AU252_18320"/>
<evidence type="ECO:0000256" key="1">
    <source>
        <dbReference type="ARBA" id="ARBA00004776"/>
    </source>
</evidence>
<dbReference type="Gene3D" id="3.90.550.60">
    <property type="match status" value="1"/>
</dbReference>
<proteinExistence type="inferred from homology"/>
<dbReference type="InterPro" id="IPR029044">
    <property type="entry name" value="Nucleotide-diphossugar_trans"/>
</dbReference>
<dbReference type="EMBL" id="CP013747">
    <property type="protein sequence ID" value="ALV42870.1"/>
    <property type="molecule type" value="Genomic_DNA"/>
</dbReference>
<organism evidence="7">
    <name type="scientific">Pseudarthrobacter sulfonivorans</name>
    <dbReference type="NCBI Taxonomy" id="121292"/>
    <lineage>
        <taxon>Bacteria</taxon>
        <taxon>Bacillati</taxon>
        <taxon>Actinomycetota</taxon>
        <taxon>Actinomycetes</taxon>
        <taxon>Micrococcales</taxon>
        <taxon>Micrococcaceae</taxon>
        <taxon>Pseudarthrobacter</taxon>
    </lineage>
</organism>
<evidence type="ECO:0000256" key="2">
    <source>
        <dbReference type="ARBA" id="ARBA00006739"/>
    </source>
</evidence>
<dbReference type="Pfam" id="PF19320">
    <property type="entry name" value="GlfT2_domain3"/>
    <property type="match status" value="1"/>
</dbReference>
<comment type="pathway">
    <text evidence="1">Cell wall biogenesis; cell wall polysaccharide biosynthesis.</text>
</comment>
<sequence>MSEAPGWATLQRVIFPPESGVDTMSLYADAGPAAGVRINESDEFARNPKRTEDKLHLVGSSPREVHFDDVMSRHSIRVRSGEQLSLGTYFNAFPAGYWRRWTEVREVRLVVETRGHGTISVYKSNARGTIQRVDGSRVEGESSTEFLLSLKPFGDGGWYWFDLASSQEDLVLDRARWEGPQTAGPAQSVTIQVTTMNKPDFCLANARILADHPEALDLAHEVLIVDQGTNKVADQPGFEELASRLGEKLRIIEQANLGGSGGFARGMYEAVENGSDYVLLLDDDVVLEPESIARLMSFAAHCKTPTIVGGHMFDLYSRSTLYSMGEIIDARSISPDQPHQEMQMRHDFSVSNLRQTPWMHRRFDVDYNGWWMCLVPTSVIKKIGLPLPLFLKWDDSEYGLRARAAGIRTVSLPGAALWHISWIDKDDLVGWQAYFHSRNRLITALLHSPHAKGGAVIRESLQSDIKHLVSMQYFTEESRLKAMADLFEGPGHLHPSLATKLPEIMRMRSEYSDAQMREDLDDFPAPSLGGGPSTMSHVGMPAKKDMVKWGLTTVARQLVSRPSEEAMTRPQSHLAHVDNRWFRLAHYDSVVVSNAEGTAASWYKRDPRKMRTMLARAGNQHARLFTSWESLAEAYRTALPELVSMEAWRKTFGLDR</sequence>
<evidence type="ECO:0000259" key="6">
    <source>
        <dbReference type="Pfam" id="PF19320"/>
    </source>
</evidence>
<dbReference type="SUPFAM" id="SSF53448">
    <property type="entry name" value="Nucleotide-diphospho-sugar transferases"/>
    <property type="match status" value="1"/>
</dbReference>
<dbReference type="Pfam" id="PF13641">
    <property type="entry name" value="Glyco_tranf_2_3"/>
    <property type="match status" value="1"/>
</dbReference>
<dbReference type="Proteomes" id="UP000065151">
    <property type="component" value="Chromosome"/>
</dbReference>
<evidence type="ECO:0000313" key="8">
    <source>
        <dbReference type="Proteomes" id="UP000065151"/>
    </source>
</evidence>
<dbReference type="InterPro" id="IPR040492">
    <property type="entry name" value="GlfT2_N"/>
</dbReference>